<sequence>MPRILNYSIIGLEDYTISFNDYCSLCEIQQFCKWGKDEPFSINISCSDLNRAKEKVKFEQLQKLQKTEDVSVTYEELVKKVKINLQGIFSEIWKNKIKALKEEIRCLNPRKRDSMLVAQQGQDWWQDFNVTMKVINDECEKIS</sequence>
<dbReference type="AlphaFoldDB" id="X1DFL8"/>
<organism evidence="1">
    <name type="scientific">marine sediment metagenome</name>
    <dbReference type="NCBI Taxonomy" id="412755"/>
    <lineage>
        <taxon>unclassified sequences</taxon>
        <taxon>metagenomes</taxon>
        <taxon>ecological metagenomes</taxon>
    </lineage>
</organism>
<comment type="caution">
    <text evidence="1">The sequence shown here is derived from an EMBL/GenBank/DDBJ whole genome shotgun (WGS) entry which is preliminary data.</text>
</comment>
<proteinExistence type="predicted"/>
<evidence type="ECO:0000313" key="1">
    <source>
        <dbReference type="EMBL" id="GAG95226.1"/>
    </source>
</evidence>
<accession>X1DFL8</accession>
<protein>
    <submittedName>
        <fullName evidence="1">Uncharacterized protein</fullName>
    </submittedName>
</protein>
<gene>
    <name evidence="1" type="ORF">S01H4_48917</name>
</gene>
<reference evidence="1" key="1">
    <citation type="journal article" date="2014" name="Front. Microbiol.">
        <title>High frequency of phylogenetically diverse reductive dehalogenase-homologous genes in deep subseafloor sedimentary metagenomes.</title>
        <authorList>
            <person name="Kawai M."/>
            <person name="Futagami T."/>
            <person name="Toyoda A."/>
            <person name="Takaki Y."/>
            <person name="Nishi S."/>
            <person name="Hori S."/>
            <person name="Arai W."/>
            <person name="Tsubouchi T."/>
            <person name="Morono Y."/>
            <person name="Uchiyama I."/>
            <person name="Ito T."/>
            <person name="Fujiyama A."/>
            <person name="Inagaki F."/>
            <person name="Takami H."/>
        </authorList>
    </citation>
    <scope>NUCLEOTIDE SEQUENCE</scope>
    <source>
        <strain evidence="1">Expedition CK06-06</strain>
    </source>
</reference>
<dbReference type="EMBL" id="BART01027615">
    <property type="protein sequence ID" value="GAG95226.1"/>
    <property type="molecule type" value="Genomic_DNA"/>
</dbReference>
<name>X1DFL8_9ZZZZ</name>